<sequence>MKKIQQYPFFIILIILLTQSQCIRSQVAIGTTQLNAGAIFQVESDDKGVLIPRIALTSNTDTTTIQNPAEGLTVYNTSTVNSQSNSVTPGLYYWNGIQWSRVLSRGFSRQFLQTNQNFVNTLADIPINGLNQNIEVPFSGIYRIIVTSHFGVATVSNPNVADDNVAIASMRIEVDDEVIGEKLITTYSKFVDDTATGGAGSINFFALSRQVVITKDIELIAGQTYNFNVIGRLWDWTNVAPAIGAFGYFGLNTTLYSRNPNLTDDASRTELTINLVRQY</sequence>
<dbReference type="AlphaFoldDB" id="A0A239DW96"/>
<name>A0A239DW96_9FLAO</name>
<accession>A0A239DW96</accession>
<evidence type="ECO:0000313" key="2">
    <source>
        <dbReference type="Proteomes" id="UP000198379"/>
    </source>
</evidence>
<evidence type="ECO:0000313" key="1">
    <source>
        <dbReference type="EMBL" id="SNS36766.1"/>
    </source>
</evidence>
<proteinExistence type="predicted"/>
<keyword evidence="2" id="KW-1185">Reference proteome</keyword>
<protein>
    <submittedName>
        <fullName evidence="1">Uncharacterized protein</fullName>
    </submittedName>
</protein>
<dbReference type="OrthoDB" id="1430919at2"/>
<dbReference type="Proteomes" id="UP000198379">
    <property type="component" value="Unassembled WGS sequence"/>
</dbReference>
<dbReference type="RefSeq" id="WP_089373949.1">
    <property type="nucleotide sequence ID" value="NZ_BMEP01000011.1"/>
</dbReference>
<organism evidence="1 2">
    <name type="scientific">Dokdonia pacifica</name>
    <dbReference type="NCBI Taxonomy" id="1627892"/>
    <lineage>
        <taxon>Bacteria</taxon>
        <taxon>Pseudomonadati</taxon>
        <taxon>Bacteroidota</taxon>
        <taxon>Flavobacteriia</taxon>
        <taxon>Flavobacteriales</taxon>
        <taxon>Flavobacteriaceae</taxon>
        <taxon>Dokdonia</taxon>
    </lineage>
</organism>
<reference evidence="1 2" key="1">
    <citation type="submission" date="2017-06" db="EMBL/GenBank/DDBJ databases">
        <authorList>
            <person name="Kim H.J."/>
            <person name="Triplett B.A."/>
        </authorList>
    </citation>
    <scope>NUCLEOTIDE SEQUENCE [LARGE SCALE GENOMIC DNA]</scope>
    <source>
        <strain evidence="1 2">DSM 25597</strain>
    </source>
</reference>
<dbReference type="EMBL" id="FZNY01000012">
    <property type="protein sequence ID" value="SNS36766.1"/>
    <property type="molecule type" value="Genomic_DNA"/>
</dbReference>
<gene>
    <name evidence="1" type="ORF">SAMN06265376_11296</name>
</gene>